<dbReference type="InterPro" id="IPR036882">
    <property type="entry name" value="Alba-like_dom_sf"/>
</dbReference>
<evidence type="ECO:0000256" key="3">
    <source>
        <dbReference type="ARBA" id="ARBA00023242"/>
    </source>
</evidence>
<dbReference type="PANTHER" id="PTHR28256:SF1">
    <property type="entry name" value="RIBONUCLEASES P_MRP PROTEIN SUBUNIT POP7"/>
    <property type="match status" value="1"/>
</dbReference>
<dbReference type="InterPro" id="IPR020241">
    <property type="entry name" value="RNase_P/MRP_Pop7_fungi"/>
</dbReference>
<dbReference type="GO" id="GO:0000172">
    <property type="term" value="C:ribonuclease MRP complex"/>
    <property type="evidence" value="ECO:0007669"/>
    <property type="project" value="InterPro"/>
</dbReference>
<evidence type="ECO:0000256" key="2">
    <source>
        <dbReference type="ARBA" id="ARBA00022694"/>
    </source>
</evidence>
<feature type="compositionally biased region" description="Low complexity" evidence="4">
    <location>
        <begin position="43"/>
        <end position="53"/>
    </location>
</feature>
<comment type="subcellular location">
    <subcellularLocation>
        <location evidence="1">Nucleus</location>
    </subcellularLocation>
</comment>
<dbReference type="GO" id="GO:0003723">
    <property type="term" value="F:RNA binding"/>
    <property type="evidence" value="ECO:0007669"/>
    <property type="project" value="TreeGrafter"/>
</dbReference>
<dbReference type="GO" id="GO:0005655">
    <property type="term" value="C:nucleolar ribonuclease P complex"/>
    <property type="evidence" value="ECO:0007669"/>
    <property type="project" value="InterPro"/>
</dbReference>
<evidence type="ECO:0000313" key="5">
    <source>
        <dbReference type="EMBL" id="KAG4413851.1"/>
    </source>
</evidence>
<keyword evidence="3" id="KW-0539">Nucleus</keyword>
<evidence type="ECO:0000313" key="6">
    <source>
        <dbReference type="Proteomes" id="UP000664132"/>
    </source>
</evidence>
<proteinExistence type="predicted"/>
<dbReference type="Proteomes" id="UP000664132">
    <property type="component" value="Unassembled WGS sequence"/>
</dbReference>
<keyword evidence="6" id="KW-1185">Reference proteome</keyword>
<accession>A0A8H7T6G8</accession>
<dbReference type="GO" id="GO:0006364">
    <property type="term" value="P:rRNA processing"/>
    <property type="evidence" value="ECO:0007669"/>
    <property type="project" value="TreeGrafter"/>
</dbReference>
<gene>
    <name evidence="5" type="ORF">IFR04_012995</name>
</gene>
<dbReference type="Gene3D" id="3.30.110.20">
    <property type="entry name" value="Alba-like domain"/>
    <property type="match status" value="1"/>
</dbReference>
<protein>
    <submittedName>
        <fullName evidence="5">Uncharacterized protein</fullName>
    </submittedName>
</protein>
<comment type="caution">
    <text evidence="5">The sequence shown here is derived from an EMBL/GenBank/DDBJ whole genome shotgun (WGS) entry which is preliminary data.</text>
</comment>
<dbReference type="AlphaFoldDB" id="A0A8H7T6G8"/>
<dbReference type="EMBL" id="JAFJYH010000292">
    <property type="protein sequence ID" value="KAG4413851.1"/>
    <property type="molecule type" value="Genomic_DNA"/>
</dbReference>
<dbReference type="Pfam" id="PF12328">
    <property type="entry name" value="Rpp20"/>
    <property type="match status" value="1"/>
</dbReference>
<organism evidence="5 6">
    <name type="scientific">Cadophora malorum</name>
    <dbReference type="NCBI Taxonomy" id="108018"/>
    <lineage>
        <taxon>Eukaryota</taxon>
        <taxon>Fungi</taxon>
        <taxon>Dikarya</taxon>
        <taxon>Ascomycota</taxon>
        <taxon>Pezizomycotina</taxon>
        <taxon>Leotiomycetes</taxon>
        <taxon>Helotiales</taxon>
        <taxon>Ploettnerulaceae</taxon>
        <taxon>Cadophora</taxon>
    </lineage>
</organism>
<name>A0A8H7T6G8_9HELO</name>
<dbReference type="GO" id="GO:0004526">
    <property type="term" value="F:ribonuclease P activity"/>
    <property type="evidence" value="ECO:0007669"/>
    <property type="project" value="TreeGrafter"/>
</dbReference>
<feature type="region of interest" description="Disordered" evidence="4">
    <location>
        <begin position="1"/>
        <end position="53"/>
    </location>
</feature>
<dbReference type="GO" id="GO:0000294">
    <property type="term" value="P:nuclear-transcribed mRNA catabolic process, RNase MRP-dependent"/>
    <property type="evidence" value="ECO:0007669"/>
    <property type="project" value="TreeGrafter"/>
</dbReference>
<dbReference type="GO" id="GO:0001682">
    <property type="term" value="P:tRNA 5'-leader removal"/>
    <property type="evidence" value="ECO:0007669"/>
    <property type="project" value="InterPro"/>
</dbReference>
<dbReference type="OrthoDB" id="5416589at2759"/>
<evidence type="ECO:0000256" key="1">
    <source>
        <dbReference type="ARBA" id="ARBA00004123"/>
    </source>
</evidence>
<keyword evidence="2" id="KW-0819">tRNA processing</keyword>
<feature type="compositionally biased region" description="Low complexity" evidence="4">
    <location>
        <begin position="14"/>
        <end position="30"/>
    </location>
</feature>
<reference evidence="5" key="1">
    <citation type="submission" date="2021-02" db="EMBL/GenBank/DDBJ databases">
        <title>Genome sequence Cadophora malorum strain M34.</title>
        <authorList>
            <person name="Stefanovic E."/>
            <person name="Vu D."/>
            <person name="Scully C."/>
            <person name="Dijksterhuis J."/>
            <person name="Roader J."/>
            <person name="Houbraken J."/>
        </authorList>
    </citation>
    <scope>NUCLEOTIDE SEQUENCE</scope>
    <source>
        <strain evidence="5">M34</strain>
    </source>
</reference>
<sequence>MAKEAPPTTVPAESSTSTKKPHTKLPLLTKNQKISKRPLLHAPISSPRTSSSTPKIIYVSSSSPFISVVKRVRTYLDAIESRSAGKLSLEGGDGKLLKGIERGVTGDGGEKGEGKRDEEVVIKGTGKAIEKVVRLAAWWQGQSDVKVTVRTASVGAVDDVVERGEGEGEGEGMVEESRIRRVSCLEVGIRLR</sequence>
<dbReference type="PANTHER" id="PTHR28256">
    <property type="entry name" value="RIBONUCLEASES P/MRP PROTEIN SUBUNIT POP7"/>
    <property type="match status" value="1"/>
</dbReference>
<evidence type="ECO:0000256" key="4">
    <source>
        <dbReference type="SAM" id="MobiDB-lite"/>
    </source>
</evidence>
<dbReference type="InterPro" id="IPR014612">
    <property type="entry name" value="Pop7/Rpp20"/>
</dbReference>
<dbReference type="GO" id="GO:0034965">
    <property type="term" value="P:intronic box C/D snoRNA processing"/>
    <property type="evidence" value="ECO:0007669"/>
    <property type="project" value="TreeGrafter"/>
</dbReference>
<dbReference type="GO" id="GO:0000171">
    <property type="term" value="F:ribonuclease MRP activity"/>
    <property type="evidence" value="ECO:0007669"/>
    <property type="project" value="TreeGrafter"/>
</dbReference>